<dbReference type="CDD" id="cd01283">
    <property type="entry name" value="cytidine_deaminase"/>
    <property type="match status" value="1"/>
</dbReference>
<keyword evidence="5" id="KW-0479">Metal-binding</keyword>
<dbReference type="EC" id="3.5.4.38" evidence="8"/>
<dbReference type="InterPro" id="IPR016193">
    <property type="entry name" value="Cytidine_deaminase-like"/>
</dbReference>
<dbReference type="SUPFAM" id="SSF53927">
    <property type="entry name" value="Cytidine deaminase-like"/>
    <property type="match status" value="1"/>
</dbReference>
<dbReference type="GO" id="GO:0045869">
    <property type="term" value="P:negative regulation of single stranded viral RNA replication via double stranded DNA intermediate"/>
    <property type="evidence" value="ECO:0007669"/>
    <property type="project" value="Ensembl"/>
</dbReference>
<evidence type="ECO:0000313" key="11">
    <source>
        <dbReference type="Ensembl" id="ENSSBOP00000027153.1"/>
    </source>
</evidence>
<dbReference type="Pfam" id="PF18771">
    <property type="entry name" value="APOBEC3"/>
    <property type="match status" value="1"/>
</dbReference>
<dbReference type="Gene3D" id="3.40.140.10">
    <property type="entry name" value="Cytidine Deaminase, domain 2"/>
    <property type="match status" value="1"/>
</dbReference>
<dbReference type="GO" id="GO:0005829">
    <property type="term" value="C:cytosol"/>
    <property type="evidence" value="ECO:0007669"/>
    <property type="project" value="Ensembl"/>
</dbReference>
<dbReference type="GO" id="GO:0003723">
    <property type="term" value="F:RNA binding"/>
    <property type="evidence" value="ECO:0007669"/>
    <property type="project" value="TreeGrafter"/>
</dbReference>
<reference evidence="11" key="1">
    <citation type="submission" date="2025-08" db="UniProtKB">
        <authorList>
            <consortium name="Ensembl"/>
        </authorList>
    </citation>
    <scope>IDENTIFICATION</scope>
</reference>
<dbReference type="GO" id="GO:0005654">
    <property type="term" value="C:nucleoplasm"/>
    <property type="evidence" value="ECO:0007669"/>
    <property type="project" value="Ensembl"/>
</dbReference>
<reference evidence="11" key="2">
    <citation type="submission" date="2025-09" db="UniProtKB">
        <authorList>
            <consortium name="Ensembl"/>
        </authorList>
    </citation>
    <scope>IDENTIFICATION</scope>
</reference>
<comment type="cofactor">
    <cofactor evidence="1">
        <name>Zn(2+)</name>
        <dbReference type="ChEBI" id="CHEBI:29105"/>
    </cofactor>
</comment>
<dbReference type="GO" id="GO:0044355">
    <property type="term" value="P:clearance of foreign intracellular DNA"/>
    <property type="evidence" value="ECO:0007669"/>
    <property type="project" value="Ensembl"/>
</dbReference>
<dbReference type="GO" id="GO:0051607">
    <property type="term" value="P:defense response to virus"/>
    <property type="evidence" value="ECO:0007669"/>
    <property type="project" value="Ensembl"/>
</dbReference>
<feature type="domain" description="CMP/dCMP-type deaminase" evidence="10">
    <location>
        <begin position="4"/>
        <end position="128"/>
    </location>
</feature>
<comment type="catalytic activity">
    <reaction evidence="9">
        <text>a 2'-deoxycytidine in single-stranded DNA + H2O + H(+) = a 2'-deoxyuridine in single-stranded DNA + NH4(+)</text>
        <dbReference type="Rhea" id="RHEA:50948"/>
        <dbReference type="Rhea" id="RHEA-COMP:12846"/>
        <dbReference type="Rhea" id="RHEA-COMP:12847"/>
        <dbReference type="ChEBI" id="CHEBI:15377"/>
        <dbReference type="ChEBI" id="CHEBI:15378"/>
        <dbReference type="ChEBI" id="CHEBI:28938"/>
        <dbReference type="ChEBI" id="CHEBI:85452"/>
        <dbReference type="ChEBI" id="CHEBI:133902"/>
        <dbReference type="EC" id="3.5.4.38"/>
    </reaction>
</comment>
<dbReference type="Ensembl" id="ENSSBOT00000044029.1">
    <property type="protein sequence ID" value="ENSSBOP00000027153.1"/>
    <property type="gene ID" value="ENSSBOG00000030005.1"/>
</dbReference>
<evidence type="ECO:0000256" key="6">
    <source>
        <dbReference type="ARBA" id="ARBA00022801"/>
    </source>
</evidence>
<evidence type="ECO:0000256" key="4">
    <source>
        <dbReference type="ARBA" id="ARBA00022490"/>
    </source>
</evidence>
<organism evidence="11 12">
    <name type="scientific">Saimiri boliviensis boliviensis</name>
    <name type="common">Bolivian squirrel monkey</name>
    <dbReference type="NCBI Taxonomy" id="39432"/>
    <lineage>
        <taxon>Eukaryota</taxon>
        <taxon>Metazoa</taxon>
        <taxon>Chordata</taxon>
        <taxon>Craniata</taxon>
        <taxon>Vertebrata</taxon>
        <taxon>Euteleostomi</taxon>
        <taxon>Mammalia</taxon>
        <taxon>Eutheria</taxon>
        <taxon>Euarchontoglires</taxon>
        <taxon>Primates</taxon>
        <taxon>Haplorrhini</taxon>
        <taxon>Platyrrhini</taxon>
        <taxon>Cebidae</taxon>
        <taxon>Saimiriinae</taxon>
        <taxon>Saimiri</taxon>
    </lineage>
</organism>
<dbReference type="AlphaFoldDB" id="A0A2K6U5H6"/>
<keyword evidence="4" id="KW-0963">Cytoplasm</keyword>
<dbReference type="InterPro" id="IPR041512">
    <property type="entry name" value="APOBEC3H"/>
</dbReference>
<comment type="similarity">
    <text evidence="3">Belongs to the cytidine and deoxycytidylate deaminase family.</text>
</comment>
<keyword evidence="7" id="KW-0862">Zinc</keyword>
<evidence type="ECO:0000256" key="9">
    <source>
        <dbReference type="ARBA" id="ARBA00049114"/>
    </source>
</evidence>
<sequence>MSLLTAETFSLQFNNRRQRRKKGTYYPKRTYLCYQLTPRNGSTPTRGYFKNKKNCHVEICFIDKIASMELDKTQCYDVTCYLTWSPCPSCAQKLAAFAKAQDHLNLRIFASRLYYHWRRSYQKGLQLLWESQIPVEVMGLPEFTDCWENFVDHGKPPPFNPSEKLQKLGEASQSIKRRLERIKVRRCPAAAHCLLTARLGPTPDHASAHCSSPYFFFLLYLFYSIHPIIKYHRLGDS</sequence>
<evidence type="ECO:0000256" key="1">
    <source>
        <dbReference type="ARBA" id="ARBA00001947"/>
    </source>
</evidence>
<evidence type="ECO:0000313" key="12">
    <source>
        <dbReference type="Proteomes" id="UP000233220"/>
    </source>
</evidence>
<evidence type="ECO:0000256" key="3">
    <source>
        <dbReference type="ARBA" id="ARBA00006576"/>
    </source>
</evidence>
<proteinExistence type="inferred from homology"/>
<dbReference type="GO" id="GO:0008270">
    <property type="term" value="F:zinc ion binding"/>
    <property type="evidence" value="ECO:0007669"/>
    <property type="project" value="InterPro"/>
</dbReference>
<dbReference type="GO" id="GO:0044828">
    <property type="term" value="P:host-mediated suppression of viral genome replication"/>
    <property type="evidence" value="ECO:0007669"/>
    <property type="project" value="Ensembl"/>
</dbReference>
<name>A0A2K6U5H6_SAIBB</name>
<protein>
    <recommendedName>
        <fullName evidence="8">single-stranded DNA cytosine deaminase</fullName>
        <ecNumber evidence="8">3.5.4.38</ecNumber>
    </recommendedName>
</protein>
<dbReference type="PROSITE" id="PS00903">
    <property type="entry name" value="CYT_DCMP_DEAMINASES_1"/>
    <property type="match status" value="1"/>
</dbReference>
<keyword evidence="6" id="KW-0378">Hydrolase</keyword>
<keyword evidence="12" id="KW-1185">Reference proteome</keyword>
<evidence type="ECO:0000259" key="10">
    <source>
        <dbReference type="PROSITE" id="PS51747"/>
    </source>
</evidence>
<evidence type="ECO:0000256" key="5">
    <source>
        <dbReference type="ARBA" id="ARBA00022723"/>
    </source>
</evidence>
<dbReference type="InterPro" id="IPR016192">
    <property type="entry name" value="APOBEC/CMP_deaminase_Zn-bd"/>
</dbReference>
<dbReference type="GO" id="GO:0010526">
    <property type="term" value="P:transposable element silencing"/>
    <property type="evidence" value="ECO:0007669"/>
    <property type="project" value="Ensembl"/>
</dbReference>
<evidence type="ECO:0000256" key="2">
    <source>
        <dbReference type="ARBA" id="ARBA00004496"/>
    </source>
</evidence>
<dbReference type="GO" id="GO:0070383">
    <property type="term" value="P:DNA cytosine deamination"/>
    <property type="evidence" value="ECO:0007669"/>
    <property type="project" value="Ensembl"/>
</dbReference>
<accession>A0A2K6U5H6</accession>
<dbReference type="GeneTree" id="ENSGT00940000162772"/>
<dbReference type="PANTHER" id="PTHR13857">
    <property type="entry name" value="MRNA EDITING ENZYME"/>
    <property type="match status" value="1"/>
</dbReference>
<comment type="subcellular location">
    <subcellularLocation>
        <location evidence="2">Cytoplasm</location>
    </subcellularLocation>
</comment>
<evidence type="ECO:0000256" key="7">
    <source>
        <dbReference type="ARBA" id="ARBA00022833"/>
    </source>
</evidence>
<dbReference type="GO" id="GO:0004126">
    <property type="term" value="F:cytidine deaminase activity"/>
    <property type="evidence" value="ECO:0007669"/>
    <property type="project" value="Ensembl"/>
</dbReference>
<dbReference type="FunFam" id="3.40.140.10:FF:000047">
    <property type="entry name" value="Apolipoprotein B editing enzyme catalytic polypeptide-like 3H"/>
    <property type="match status" value="1"/>
</dbReference>
<dbReference type="PROSITE" id="PS51747">
    <property type="entry name" value="CYT_DCMP_DEAMINASES_2"/>
    <property type="match status" value="1"/>
</dbReference>
<dbReference type="STRING" id="39432.ENSSBOP00000027153"/>
<evidence type="ECO:0000256" key="8">
    <source>
        <dbReference type="ARBA" id="ARBA00029489"/>
    </source>
</evidence>
<dbReference type="PANTHER" id="PTHR13857:SF43">
    <property type="entry name" value="DNA DC-DU-EDITING ENZYME APOBEC-3H"/>
    <property type="match status" value="1"/>
</dbReference>
<dbReference type="GO" id="GO:0000932">
    <property type="term" value="C:P-body"/>
    <property type="evidence" value="ECO:0007669"/>
    <property type="project" value="Ensembl"/>
</dbReference>
<gene>
    <name evidence="11" type="primary">APOBEC3H</name>
</gene>
<dbReference type="GO" id="GO:0016554">
    <property type="term" value="P:cytidine to uridine editing"/>
    <property type="evidence" value="ECO:0007669"/>
    <property type="project" value="TreeGrafter"/>
</dbReference>
<dbReference type="InterPro" id="IPR002125">
    <property type="entry name" value="CMP_dCMP_dom"/>
</dbReference>
<dbReference type="Proteomes" id="UP000233220">
    <property type="component" value="Unplaced"/>
</dbReference>
<dbReference type="InterPro" id="IPR050610">
    <property type="entry name" value="APOBEC_Cyt_Deaminase"/>
</dbReference>